<sequence length="195" mass="21830">MPAAQSVSPDELHDAGGKSRLRLKEGVIADAVFYENRRYRPILTRRWTADPNAPFVLWVGMNPSVASYEVDDPTVAREQDFTRRWGYSSYVKCNVMGYCVTEQKRLRDPGVMPCSQHNLPAIRDQASRASMIVMGFGAVHPSLQHYADAVCQALIEDGHRLWCLALTKNGNAGHPLYIAADTKPFHYIPKLKGKA</sequence>
<comment type="caution">
    <text evidence="1">The sequence shown here is derived from an EMBL/GenBank/DDBJ whole genome shotgun (WGS) entry which is preliminary data.</text>
</comment>
<reference evidence="1 2" key="1">
    <citation type="journal article" date="2019" name="Syst. Appl. Microbiol.">
        <title>Microvirga tunisiensis sp. nov., a root nodule symbiotic bacterium isolated from Lupinus micranthus and L. luteus grown in Northern Tunisia.</title>
        <authorList>
            <person name="Msaddak A."/>
            <person name="Rejili M."/>
            <person name="Duran D."/>
            <person name="Mars M."/>
            <person name="Palacios J.M."/>
            <person name="Ruiz-Argueso T."/>
            <person name="Rey L."/>
            <person name="Imperial J."/>
        </authorList>
    </citation>
    <scope>NUCLEOTIDE SEQUENCE [LARGE SCALE GENOMIC DNA]</scope>
    <source>
        <strain evidence="1 2">Lmie10</strain>
    </source>
</reference>
<dbReference type="AlphaFoldDB" id="A0A5N7MVJ8"/>
<proteinExistence type="predicted"/>
<dbReference type="Proteomes" id="UP000403266">
    <property type="component" value="Unassembled WGS sequence"/>
</dbReference>
<evidence type="ECO:0000313" key="1">
    <source>
        <dbReference type="EMBL" id="MPR30489.1"/>
    </source>
</evidence>
<accession>A0A5N7MVJ8</accession>
<protein>
    <submittedName>
        <fullName evidence="1">DUF1643 domain-containing protein</fullName>
    </submittedName>
</protein>
<evidence type="ECO:0000313" key="2">
    <source>
        <dbReference type="Proteomes" id="UP000403266"/>
    </source>
</evidence>
<gene>
    <name evidence="1" type="ORF">FS320_37140</name>
</gene>
<dbReference type="EMBL" id="VOSK01000378">
    <property type="protein sequence ID" value="MPR30489.1"/>
    <property type="molecule type" value="Genomic_DNA"/>
</dbReference>
<keyword evidence="2" id="KW-1185">Reference proteome</keyword>
<dbReference type="RefSeq" id="WP_152717324.1">
    <property type="nucleotide sequence ID" value="NZ_VOSJ01000414.1"/>
</dbReference>
<dbReference type="InterPro" id="IPR012441">
    <property type="entry name" value="DUF1643"/>
</dbReference>
<dbReference type="Pfam" id="PF07799">
    <property type="entry name" value="DUF1643"/>
    <property type="match status" value="1"/>
</dbReference>
<organism evidence="1 2">
    <name type="scientific">Microvirga tunisiensis</name>
    <dbReference type="NCBI Taxonomy" id="2108360"/>
    <lineage>
        <taxon>Bacteria</taxon>
        <taxon>Pseudomonadati</taxon>
        <taxon>Pseudomonadota</taxon>
        <taxon>Alphaproteobacteria</taxon>
        <taxon>Hyphomicrobiales</taxon>
        <taxon>Methylobacteriaceae</taxon>
        <taxon>Microvirga</taxon>
    </lineage>
</organism>
<dbReference type="OrthoDB" id="9807577at2"/>
<name>A0A5N7MVJ8_9HYPH</name>